<evidence type="ECO:0000313" key="3">
    <source>
        <dbReference type="Proteomes" id="UP001500945"/>
    </source>
</evidence>
<dbReference type="InterPro" id="IPR023214">
    <property type="entry name" value="HAD_sf"/>
</dbReference>
<comment type="similarity">
    <text evidence="1">Belongs to the HAD-like hydrolase superfamily.</text>
</comment>
<reference evidence="3" key="1">
    <citation type="journal article" date="2019" name="Int. J. Syst. Evol. Microbiol.">
        <title>The Global Catalogue of Microorganisms (GCM) 10K type strain sequencing project: providing services to taxonomists for standard genome sequencing and annotation.</title>
        <authorList>
            <consortium name="The Broad Institute Genomics Platform"/>
            <consortium name="The Broad Institute Genome Sequencing Center for Infectious Disease"/>
            <person name="Wu L."/>
            <person name="Ma J."/>
        </authorList>
    </citation>
    <scope>NUCLEOTIDE SEQUENCE [LARGE SCALE GENOMIC DNA]</scope>
    <source>
        <strain evidence="3">JCM 17809</strain>
    </source>
</reference>
<accession>A0ABP8KS05</accession>
<keyword evidence="2" id="KW-0378">Hydrolase</keyword>
<dbReference type="Pfam" id="PF13344">
    <property type="entry name" value="Hydrolase_6"/>
    <property type="match status" value="1"/>
</dbReference>
<dbReference type="Gene3D" id="3.40.50.1000">
    <property type="entry name" value="HAD superfamily/HAD-like"/>
    <property type="match status" value="2"/>
</dbReference>
<dbReference type="PANTHER" id="PTHR19288">
    <property type="entry name" value="4-NITROPHENYLPHOSPHATASE-RELATED"/>
    <property type="match status" value="1"/>
</dbReference>
<dbReference type="NCBIfam" id="TIGR01460">
    <property type="entry name" value="HAD-SF-IIA"/>
    <property type="match status" value="1"/>
</dbReference>
<organism evidence="2 3">
    <name type="scientific">Fodinibacter luteus</name>
    <dbReference type="NCBI Taxonomy" id="552064"/>
    <lineage>
        <taxon>Bacteria</taxon>
        <taxon>Bacillati</taxon>
        <taxon>Actinomycetota</taxon>
        <taxon>Actinomycetes</taxon>
        <taxon>Micrococcales</taxon>
        <taxon>Intrasporangiaceae</taxon>
        <taxon>Fodinibacter (ex Wang et al. 2009)</taxon>
    </lineage>
</organism>
<dbReference type="Proteomes" id="UP001500945">
    <property type="component" value="Unassembled WGS sequence"/>
</dbReference>
<dbReference type="PIRSF" id="PIRSF000915">
    <property type="entry name" value="PGP-type_phosphatase"/>
    <property type="match status" value="1"/>
</dbReference>
<dbReference type="SUPFAM" id="SSF56784">
    <property type="entry name" value="HAD-like"/>
    <property type="match status" value="1"/>
</dbReference>
<evidence type="ECO:0000256" key="1">
    <source>
        <dbReference type="PIRNR" id="PIRNR000915"/>
    </source>
</evidence>
<name>A0ABP8KS05_9MICO</name>
<proteinExistence type="inferred from homology"/>
<dbReference type="EMBL" id="BAABGM010000031">
    <property type="protein sequence ID" value="GAA4413749.1"/>
    <property type="molecule type" value="Genomic_DNA"/>
</dbReference>
<gene>
    <name evidence="2" type="ORF">GCM10023168_36810</name>
</gene>
<dbReference type="GO" id="GO:0016787">
    <property type="term" value="F:hydrolase activity"/>
    <property type="evidence" value="ECO:0007669"/>
    <property type="project" value="UniProtKB-KW"/>
</dbReference>
<dbReference type="InterPro" id="IPR006357">
    <property type="entry name" value="HAD-SF_hydro_IIA"/>
</dbReference>
<dbReference type="InterPro" id="IPR036412">
    <property type="entry name" value="HAD-like_sf"/>
</dbReference>
<dbReference type="PANTHER" id="PTHR19288:SF95">
    <property type="entry name" value="D-GLYCEROL 3-PHOSPHATE PHOSPHATASE"/>
    <property type="match status" value="1"/>
</dbReference>
<comment type="caution">
    <text evidence="2">The sequence shown here is derived from an EMBL/GenBank/DDBJ whole genome shotgun (WGS) entry which is preliminary data.</text>
</comment>
<evidence type="ECO:0000313" key="2">
    <source>
        <dbReference type="EMBL" id="GAA4413749.1"/>
    </source>
</evidence>
<sequence length="317" mass="31996">MRPAAALVSRYAAVVCDLDGVVYRGPTAVPHAVEALRALDVPVLYATNNASRAPGDVAAHLRELGLPCAPELVATSSQAGAWLMTQRMPAGTSVLAVGGPGVATALEEAGLTVLRPDAGAGHTVSAVLQGYGPSVTASDLAEAAYAVQAGATWVATNTDATLPTDRGMAPGNGSLVAAVERAVGRGPDVVAGKPAPPLYLLCAERLDIPAGRVLAVGDRLDTDIEGAVAAGMDSLFVLTGVDDLYACLEAPASRRPTWVAPDLRALATDPDAGPASLVRLAAAVRAVHAARDAGAPSSELARLTERVQSLLGDVTPG</sequence>
<dbReference type="Pfam" id="PF13242">
    <property type="entry name" value="Hydrolase_like"/>
    <property type="match status" value="1"/>
</dbReference>
<keyword evidence="3" id="KW-1185">Reference proteome</keyword>
<protein>
    <submittedName>
        <fullName evidence="2">HAD-IIA family hydrolase</fullName>
    </submittedName>
</protein>